<dbReference type="GO" id="GO:0003995">
    <property type="term" value="F:acyl-CoA dehydrogenase activity"/>
    <property type="evidence" value="ECO:0007669"/>
    <property type="project" value="TreeGrafter"/>
</dbReference>
<dbReference type="AlphaFoldDB" id="A0A7W9B3D0"/>
<keyword evidence="1" id="KW-0285">Flavoprotein</keyword>
<name>A0A7W9B3D0_9SPHN</name>
<gene>
    <name evidence="5" type="ORF">FHR21_000464</name>
</gene>
<evidence type="ECO:0000256" key="3">
    <source>
        <dbReference type="ARBA" id="ARBA00023002"/>
    </source>
</evidence>
<comment type="caution">
    <text evidence="5">The sequence shown here is derived from an EMBL/GenBank/DDBJ whole genome shotgun (WGS) entry which is preliminary data.</text>
</comment>
<dbReference type="SUPFAM" id="SSF47203">
    <property type="entry name" value="Acyl-CoA dehydrogenase C-terminal domain-like"/>
    <property type="match status" value="1"/>
</dbReference>
<dbReference type="Proteomes" id="UP000537161">
    <property type="component" value="Unassembled WGS sequence"/>
</dbReference>
<feature type="domain" description="Acyl-CoA dehydrogenase/oxidase C-terminal" evidence="4">
    <location>
        <begin position="180"/>
        <end position="284"/>
    </location>
</feature>
<evidence type="ECO:0000256" key="1">
    <source>
        <dbReference type="ARBA" id="ARBA00022630"/>
    </source>
</evidence>
<dbReference type="PANTHER" id="PTHR43884:SF20">
    <property type="entry name" value="ACYL-COA DEHYDROGENASE FADE28"/>
    <property type="match status" value="1"/>
</dbReference>
<reference evidence="5 6" key="1">
    <citation type="submission" date="2020-08" db="EMBL/GenBank/DDBJ databases">
        <title>Genomic Encyclopedia of Type Strains, Phase IV (KMG-IV): sequencing the most valuable type-strain genomes for metagenomic binning, comparative biology and taxonomic classification.</title>
        <authorList>
            <person name="Goeker M."/>
        </authorList>
    </citation>
    <scope>NUCLEOTIDE SEQUENCE [LARGE SCALE GENOMIC DNA]</scope>
    <source>
        <strain evidence="5 6">DSM 27163</strain>
    </source>
</reference>
<dbReference type="RefSeq" id="WP_184094901.1">
    <property type="nucleotide sequence ID" value="NZ_JACIJH010000001.1"/>
</dbReference>
<sequence>MDFDFSSDQQALGEAIQRIVADHRALPRTGNIVEPRTFHPATGLEAALADGGFFDIAREPGFGAVEAAILVYEAGLSPLVLETGASALIAPLLTGEALPRPVAVARLADLTRGVRFLAEARTLLVDLGDDVAVVDMAATAVAPLDGPYAYPLGKFAAVPDLAAARRLGSARVGELRRLWRLALALDIAAAMQAATDFTTDYVKQRQVFGRPVGSFQAVQHRLAADAEKCRGTYWLAMKAAWSGSALDAVLAALHAQRAIAQVNYDVHQFNGALGMTLEHALHLWTFRLRWLVGEMGGYRAQAADVAALAWPDAPRKAG</sequence>
<dbReference type="Pfam" id="PF00441">
    <property type="entry name" value="Acyl-CoA_dh_1"/>
    <property type="match status" value="1"/>
</dbReference>
<evidence type="ECO:0000259" key="4">
    <source>
        <dbReference type="Pfam" id="PF00441"/>
    </source>
</evidence>
<accession>A0A7W9B3D0</accession>
<dbReference type="Gene3D" id="1.20.140.10">
    <property type="entry name" value="Butyryl-CoA Dehydrogenase, subunit A, domain 3"/>
    <property type="match status" value="1"/>
</dbReference>
<organism evidence="5 6">
    <name type="scientific">Sphingopyxis panaciterrulae</name>
    <dbReference type="NCBI Taxonomy" id="462372"/>
    <lineage>
        <taxon>Bacteria</taxon>
        <taxon>Pseudomonadati</taxon>
        <taxon>Pseudomonadota</taxon>
        <taxon>Alphaproteobacteria</taxon>
        <taxon>Sphingomonadales</taxon>
        <taxon>Sphingomonadaceae</taxon>
        <taxon>Sphingopyxis</taxon>
    </lineage>
</organism>
<protein>
    <submittedName>
        <fullName evidence="5">Alkylation response protein AidB-like acyl-CoA dehydrogenase</fullName>
    </submittedName>
</protein>
<dbReference type="InterPro" id="IPR009075">
    <property type="entry name" value="AcylCo_DH/oxidase_C"/>
</dbReference>
<proteinExistence type="predicted"/>
<keyword evidence="6" id="KW-1185">Reference proteome</keyword>
<dbReference type="EMBL" id="JACIJH010000001">
    <property type="protein sequence ID" value="MBB5705139.1"/>
    <property type="molecule type" value="Genomic_DNA"/>
</dbReference>
<evidence type="ECO:0000256" key="2">
    <source>
        <dbReference type="ARBA" id="ARBA00022827"/>
    </source>
</evidence>
<dbReference type="InterPro" id="IPR036250">
    <property type="entry name" value="AcylCo_DH-like_C"/>
</dbReference>
<evidence type="ECO:0000313" key="6">
    <source>
        <dbReference type="Proteomes" id="UP000537161"/>
    </source>
</evidence>
<keyword evidence="3" id="KW-0560">Oxidoreductase</keyword>
<dbReference type="PANTHER" id="PTHR43884">
    <property type="entry name" value="ACYL-COA DEHYDROGENASE"/>
    <property type="match status" value="1"/>
</dbReference>
<keyword evidence="2" id="KW-0274">FAD</keyword>
<evidence type="ECO:0000313" key="5">
    <source>
        <dbReference type="EMBL" id="MBB5705139.1"/>
    </source>
</evidence>